<gene>
    <name evidence="1" type="ORF">QAD02_009329</name>
</gene>
<accession>A0ACC2N9S8</accession>
<evidence type="ECO:0000313" key="2">
    <source>
        <dbReference type="Proteomes" id="UP001239111"/>
    </source>
</evidence>
<organism evidence="1 2">
    <name type="scientific">Eretmocerus hayati</name>
    <dbReference type="NCBI Taxonomy" id="131215"/>
    <lineage>
        <taxon>Eukaryota</taxon>
        <taxon>Metazoa</taxon>
        <taxon>Ecdysozoa</taxon>
        <taxon>Arthropoda</taxon>
        <taxon>Hexapoda</taxon>
        <taxon>Insecta</taxon>
        <taxon>Pterygota</taxon>
        <taxon>Neoptera</taxon>
        <taxon>Endopterygota</taxon>
        <taxon>Hymenoptera</taxon>
        <taxon>Apocrita</taxon>
        <taxon>Proctotrupomorpha</taxon>
        <taxon>Chalcidoidea</taxon>
        <taxon>Aphelinidae</taxon>
        <taxon>Aphelininae</taxon>
        <taxon>Eretmocerus</taxon>
    </lineage>
</organism>
<name>A0ACC2N9S8_9HYME</name>
<comment type="caution">
    <text evidence="1">The sequence shown here is derived from an EMBL/GenBank/DDBJ whole genome shotgun (WGS) entry which is preliminary data.</text>
</comment>
<protein>
    <submittedName>
        <fullName evidence="1">Uncharacterized protein</fullName>
    </submittedName>
</protein>
<proteinExistence type="predicted"/>
<dbReference type="Proteomes" id="UP001239111">
    <property type="component" value="Chromosome 4"/>
</dbReference>
<dbReference type="EMBL" id="CM056744">
    <property type="protein sequence ID" value="KAJ8667666.1"/>
    <property type="molecule type" value="Genomic_DNA"/>
</dbReference>
<sequence>MISTRTCLSRLICGNDKLMRRKIHKYATIVESNNPENVGKKASIQGWVRAVRKMKENVFLDVSDGTSSEHLQVVLKKDSKPESLGYGCSITAEGEISLAPNGRAELHAEKLSVIGECDLDGYPFLPRKQYEQDYIRQYLHLRPRTRAFSSILRLRDIASRAVGDYFKDHNFVNIHTPILTSNDCEGAGEVFLVQPNSKELNKEMMKDGTKDEAAAYFDTKAFLTVSGQLHLEVCARALSRVYNFCPAFRAENSKSRIHLSEFYMIEAEMAFVSSLSELIKETESFIKSVTKRVIEDGQSDLRTLGAPEPNWLDKDFGIITYNEALGILERHKDQLTVPIKHGENLAKEHELFLVEYHEGTPLFVIEWPSQVKPFYMKECSHDASKVEALDLLAPVTGEIIGGSVREDSYSKLESRIPEGLNLNWYLDLRKYGNVPTAGFGMGFERYLQIICGVPNIKDVIPFPRWPHNCSL</sequence>
<keyword evidence="2" id="KW-1185">Reference proteome</keyword>
<reference evidence="1" key="1">
    <citation type="submission" date="2023-04" db="EMBL/GenBank/DDBJ databases">
        <title>A chromosome-level genome assembly of the parasitoid wasp Eretmocerus hayati.</title>
        <authorList>
            <person name="Zhong Y."/>
            <person name="Liu S."/>
            <person name="Liu Y."/>
        </authorList>
    </citation>
    <scope>NUCLEOTIDE SEQUENCE</scope>
    <source>
        <strain evidence="1">ZJU_SS_LIU_2023</strain>
    </source>
</reference>
<evidence type="ECO:0000313" key="1">
    <source>
        <dbReference type="EMBL" id="KAJ8667666.1"/>
    </source>
</evidence>